<dbReference type="GO" id="GO:0000324">
    <property type="term" value="C:fungal-type vacuole"/>
    <property type="evidence" value="ECO:0007669"/>
    <property type="project" value="TreeGrafter"/>
</dbReference>
<accession>A0A2J6Q8P8</accession>
<dbReference type="GO" id="GO:0004190">
    <property type="term" value="F:aspartic-type endopeptidase activity"/>
    <property type="evidence" value="ECO:0007669"/>
    <property type="project" value="InterPro"/>
</dbReference>
<feature type="domain" description="Peptidase A1" evidence="4">
    <location>
        <begin position="58"/>
        <end position="397"/>
    </location>
</feature>
<evidence type="ECO:0000256" key="1">
    <source>
        <dbReference type="ARBA" id="ARBA00007447"/>
    </source>
</evidence>
<dbReference type="InterPro" id="IPR033121">
    <property type="entry name" value="PEPTIDASE_A1"/>
</dbReference>
<feature type="transmembrane region" description="Helical" evidence="2">
    <location>
        <begin position="434"/>
        <end position="456"/>
    </location>
</feature>
<dbReference type="Pfam" id="PF00026">
    <property type="entry name" value="Asp"/>
    <property type="match status" value="1"/>
</dbReference>
<name>A0A2J6Q8P8_9HELO</name>
<keyword evidence="3" id="KW-0732">Signal</keyword>
<dbReference type="OrthoDB" id="4074350at2759"/>
<keyword evidence="2" id="KW-0472">Membrane</keyword>
<dbReference type="Proteomes" id="UP000235672">
    <property type="component" value="Unassembled WGS sequence"/>
</dbReference>
<evidence type="ECO:0000313" key="6">
    <source>
        <dbReference type="Proteomes" id="UP000235672"/>
    </source>
</evidence>
<organism evidence="5 6">
    <name type="scientific">Hyaloscypha hepaticicola</name>
    <dbReference type="NCBI Taxonomy" id="2082293"/>
    <lineage>
        <taxon>Eukaryota</taxon>
        <taxon>Fungi</taxon>
        <taxon>Dikarya</taxon>
        <taxon>Ascomycota</taxon>
        <taxon>Pezizomycotina</taxon>
        <taxon>Leotiomycetes</taxon>
        <taxon>Helotiales</taxon>
        <taxon>Hyaloscyphaceae</taxon>
        <taxon>Hyaloscypha</taxon>
    </lineage>
</organism>
<feature type="signal peptide" evidence="3">
    <location>
        <begin position="1"/>
        <end position="30"/>
    </location>
</feature>
<dbReference type="SUPFAM" id="SSF50630">
    <property type="entry name" value="Acid proteases"/>
    <property type="match status" value="1"/>
</dbReference>
<dbReference type="PRINTS" id="PR00792">
    <property type="entry name" value="PEPSIN"/>
</dbReference>
<keyword evidence="2" id="KW-1133">Transmembrane helix</keyword>
<dbReference type="PROSITE" id="PS51767">
    <property type="entry name" value="PEPTIDASE_A1"/>
    <property type="match status" value="1"/>
</dbReference>
<dbReference type="InterPro" id="IPR034164">
    <property type="entry name" value="Pepsin-like_dom"/>
</dbReference>
<dbReference type="STRING" id="1745343.A0A2J6Q8P8"/>
<reference evidence="5 6" key="1">
    <citation type="submission" date="2016-05" db="EMBL/GenBank/DDBJ databases">
        <title>A degradative enzymes factory behind the ericoid mycorrhizal symbiosis.</title>
        <authorList>
            <consortium name="DOE Joint Genome Institute"/>
            <person name="Martino E."/>
            <person name="Morin E."/>
            <person name="Grelet G."/>
            <person name="Kuo A."/>
            <person name="Kohler A."/>
            <person name="Daghino S."/>
            <person name="Barry K."/>
            <person name="Choi C."/>
            <person name="Cichocki N."/>
            <person name="Clum A."/>
            <person name="Copeland A."/>
            <person name="Hainaut M."/>
            <person name="Haridas S."/>
            <person name="Labutti K."/>
            <person name="Lindquist E."/>
            <person name="Lipzen A."/>
            <person name="Khouja H.-R."/>
            <person name="Murat C."/>
            <person name="Ohm R."/>
            <person name="Olson A."/>
            <person name="Spatafora J."/>
            <person name="Veneault-Fourrey C."/>
            <person name="Henrissat B."/>
            <person name="Grigoriev I."/>
            <person name="Martin F."/>
            <person name="Perotto S."/>
        </authorList>
    </citation>
    <scope>NUCLEOTIDE SEQUENCE [LARGE SCALE GENOMIC DNA]</scope>
    <source>
        <strain evidence="5 6">UAMH 7357</strain>
    </source>
</reference>
<keyword evidence="5" id="KW-0645">Protease</keyword>
<protein>
    <submittedName>
        <fullName evidence="5">Acid protease</fullName>
    </submittedName>
</protein>
<dbReference type="InterPro" id="IPR001461">
    <property type="entry name" value="Aspartic_peptidase_A1"/>
</dbReference>
<dbReference type="PANTHER" id="PTHR47966">
    <property type="entry name" value="BETA-SITE APP-CLEAVING ENZYME, ISOFORM A-RELATED"/>
    <property type="match status" value="1"/>
</dbReference>
<feature type="chain" id="PRO_5014327124" evidence="3">
    <location>
        <begin position="31"/>
        <end position="575"/>
    </location>
</feature>
<dbReference type="CDD" id="cd05471">
    <property type="entry name" value="pepsin_like"/>
    <property type="match status" value="1"/>
</dbReference>
<dbReference type="Gene3D" id="2.40.70.10">
    <property type="entry name" value="Acid Proteases"/>
    <property type="match status" value="2"/>
</dbReference>
<comment type="similarity">
    <text evidence="1">Belongs to the peptidase A1 family.</text>
</comment>
<evidence type="ECO:0000256" key="3">
    <source>
        <dbReference type="SAM" id="SignalP"/>
    </source>
</evidence>
<keyword evidence="6" id="KW-1185">Reference proteome</keyword>
<evidence type="ECO:0000259" key="4">
    <source>
        <dbReference type="PROSITE" id="PS51767"/>
    </source>
</evidence>
<dbReference type="AlphaFoldDB" id="A0A2J6Q8P8"/>
<dbReference type="GO" id="GO:0006508">
    <property type="term" value="P:proteolysis"/>
    <property type="evidence" value="ECO:0007669"/>
    <property type="project" value="UniProtKB-KW"/>
</dbReference>
<dbReference type="InterPro" id="IPR021109">
    <property type="entry name" value="Peptidase_aspartic_dom_sf"/>
</dbReference>
<proteinExistence type="inferred from homology"/>
<gene>
    <name evidence="5" type="ORF">NA56DRAFT_598323</name>
</gene>
<sequence>MRVNRIVKQSQKWPFMIALALMLNIQFAVGQVQSRSTYPAPVIIPSSESWDGNDGSWSSFVFQIGTPPQTVKLLPSTASYETWAIDPQGCQPGDLPNCHTLRGELYNYNASSTWDPNLSNVTTDIYPLELETALGYTGKGRYGFDDITLGYIGSGGLTLKNQSIATIATKSFFMGLLGLTPRSDNFTSFNDPLPSFMQSLQNQSKIPSLSWGYTAGNQYRLQKVLGSLVLGGYDSSRFVKNNLSFSFDLDNGLAIGLEAITTGTGQALLPAPIEAISLDSTLPYIYLPTEACTQFETAFNLTWNDTVQLYLLTDAQHSALETQNPSITFRLGTSPNTVDITLPYAAFDLNASWPLVSTTTPYFPLRRAVNNTYVLGRTFFQEAYVITDYETGTFSVSQCQWDNPLTQNIITILPPNATNSTSPATTVHKLPTGAIAGISLGGAAIILVVILLFYLCHFRPRRERQRAAELEAKPPAHQETTLKPEMADTSVASPVVYEAEGTKIPIPVEIDDGERPIYELPAREAAASEINSVNEPREIIERRNHVFSKAEKQVLSPVSALSSKQMFSPVSAFTP</sequence>
<dbReference type="PANTHER" id="PTHR47966:SF51">
    <property type="entry name" value="BETA-SITE APP-CLEAVING ENZYME, ISOFORM A-RELATED"/>
    <property type="match status" value="1"/>
</dbReference>
<keyword evidence="5" id="KW-0378">Hydrolase</keyword>
<dbReference type="EMBL" id="KZ613477">
    <property type="protein sequence ID" value="PMD22612.1"/>
    <property type="molecule type" value="Genomic_DNA"/>
</dbReference>
<evidence type="ECO:0000256" key="2">
    <source>
        <dbReference type="SAM" id="Phobius"/>
    </source>
</evidence>
<keyword evidence="2" id="KW-0812">Transmembrane</keyword>
<evidence type="ECO:0000313" key="5">
    <source>
        <dbReference type="EMBL" id="PMD22612.1"/>
    </source>
</evidence>